<dbReference type="Proteomes" id="UP000233517">
    <property type="component" value="Unassembled WGS sequence"/>
</dbReference>
<gene>
    <name evidence="1" type="ORF">CVU82_02300</name>
</gene>
<dbReference type="EMBL" id="PHAI01000002">
    <property type="protein sequence ID" value="PKM91406.1"/>
    <property type="molecule type" value="Genomic_DNA"/>
</dbReference>
<protein>
    <recommendedName>
        <fullName evidence="3">N-acetyltransferase domain-containing protein</fullName>
    </recommendedName>
</protein>
<comment type="caution">
    <text evidence="1">The sequence shown here is derived from an EMBL/GenBank/DDBJ whole genome shotgun (WGS) entry which is preliminary data.</text>
</comment>
<sequence length="231" mass="27381">MRNQGKINKFFGIGSGKSITKRMVEDGFDLVESKRILKFFYLFYFVEPKDLVVKLAKDNDQMFQVYFLREEIYIEENGLNVKRGYNNYDSDSFHFLALENDVPIGVMRLIKIPDKDWNFQGLYNIPVGSYLSFLDLRNFLEISRFGFLKNHRGNRRYLLKLLHVAHLYARVNNYDNFCGIMRIELLNYLQRIGIKFNFIGEKFVCMDTWNMAPFASSVEENILIIEKNLKI</sequence>
<evidence type="ECO:0000313" key="2">
    <source>
        <dbReference type="Proteomes" id="UP000233517"/>
    </source>
</evidence>
<dbReference type="InterPro" id="IPR016181">
    <property type="entry name" value="Acyl_CoA_acyltransferase"/>
</dbReference>
<evidence type="ECO:0008006" key="3">
    <source>
        <dbReference type="Google" id="ProtNLM"/>
    </source>
</evidence>
<evidence type="ECO:0000313" key="1">
    <source>
        <dbReference type="EMBL" id="PKM91406.1"/>
    </source>
</evidence>
<proteinExistence type="predicted"/>
<reference evidence="1 2" key="1">
    <citation type="journal article" date="2017" name="ISME J.">
        <title>Potential for microbial H2 and metal transformations associated with novel bacteria and archaea in deep terrestrial subsurface sediments.</title>
        <authorList>
            <person name="Hernsdorf A.W."/>
            <person name="Amano Y."/>
            <person name="Miyakawa K."/>
            <person name="Ise K."/>
            <person name="Suzuki Y."/>
            <person name="Anantharaman K."/>
            <person name="Probst A."/>
            <person name="Burstein D."/>
            <person name="Thomas B.C."/>
            <person name="Banfield J.F."/>
        </authorList>
    </citation>
    <scope>NUCLEOTIDE SEQUENCE [LARGE SCALE GENOMIC DNA]</scope>
    <source>
        <strain evidence="1">HGW-Falkowbacteria-1</strain>
    </source>
</reference>
<dbReference type="Pfam" id="PF13444">
    <property type="entry name" value="Acetyltransf_5"/>
    <property type="match status" value="1"/>
</dbReference>
<dbReference type="SUPFAM" id="SSF55729">
    <property type="entry name" value="Acyl-CoA N-acyltransferases (Nat)"/>
    <property type="match status" value="1"/>
</dbReference>
<dbReference type="Gene3D" id="3.40.630.30">
    <property type="match status" value="1"/>
</dbReference>
<organism evidence="1 2">
    <name type="scientific">Candidatus Falkowbacteria bacterium HGW-Falkowbacteria-1</name>
    <dbReference type="NCBI Taxonomy" id="2013768"/>
    <lineage>
        <taxon>Bacteria</taxon>
        <taxon>Candidatus Falkowiibacteriota</taxon>
    </lineage>
</organism>
<name>A0A2N2E9Q0_9BACT</name>
<accession>A0A2N2E9Q0</accession>
<dbReference type="AlphaFoldDB" id="A0A2N2E9Q0"/>